<dbReference type="InterPro" id="IPR056106">
    <property type="entry name" value="DUF7689"/>
</dbReference>
<dbReference type="RefSeq" id="WP_153091620.1">
    <property type="nucleotide sequence ID" value="NZ_CP152352.1"/>
</dbReference>
<organism evidence="2 3">
    <name type="scientific">Segatella copri</name>
    <dbReference type="NCBI Taxonomy" id="165179"/>
    <lineage>
        <taxon>Bacteria</taxon>
        <taxon>Pseudomonadati</taxon>
        <taxon>Bacteroidota</taxon>
        <taxon>Bacteroidia</taxon>
        <taxon>Bacteroidales</taxon>
        <taxon>Prevotellaceae</taxon>
        <taxon>Segatella</taxon>
    </lineage>
</organism>
<name>A0AA90ZQN1_9BACT</name>
<evidence type="ECO:0000259" key="1">
    <source>
        <dbReference type="Pfam" id="PF24738"/>
    </source>
</evidence>
<evidence type="ECO:0000313" key="3">
    <source>
        <dbReference type="Proteomes" id="UP000423156"/>
    </source>
</evidence>
<dbReference type="Pfam" id="PF24738">
    <property type="entry name" value="DUF7689"/>
    <property type="match status" value="1"/>
</dbReference>
<sequence>MRYLIVFLFALCFVACQQNDSIVPDVAKSSKEYSVSDKSVTRAIQTYREPTNEEKQVLSTDFPYLNTDRVMVTDEANPLYNCIAYSMGLEDRWIDPESPLSSFQQQYQNAKILYYAPNNYSVTSTLDYNADVDGWGTSDRNMTHGSKRYSGTTWESKLGRYLRITHDRLGLMGNLYGDVQTSFNISNSRMSEIARTIEMDTLTMSDKEKIKKLASQVPDSIRSRFSILVDKWNFAIDHNPKTRYSASTYSYAGLPEFNSLKSMGEQIIPLIMERLINPSDFYLLVLYEAVQNDSNQKITYKNGDFHILEGEQNRAIRCVKKWLEQLK</sequence>
<proteinExistence type="predicted"/>
<accession>A0AA90ZQN1</accession>
<feature type="domain" description="DUF7689" evidence="1">
    <location>
        <begin position="72"/>
        <end position="183"/>
    </location>
</feature>
<reference evidence="3" key="1">
    <citation type="submission" date="2019-09" db="EMBL/GenBank/DDBJ databases">
        <title>Distinct polysaccharide growth profiles of human intestinal Prevotella copri isolates.</title>
        <authorList>
            <person name="Fehlner-Peach H."/>
            <person name="Magnabosco C."/>
            <person name="Raghavan V."/>
            <person name="Scher J.U."/>
            <person name="Tett A."/>
            <person name="Cox L.M."/>
            <person name="Gottsegen C."/>
            <person name="Watters A."/>
            <person name="Wiltshire- Gordon J.D."/>
            <person name="Segata N."/>
            <person name="Bonneau R."/>
            <person name="Littman D.R."/>
        </authorList>
    </citation>
    <scope>NUCLEOTIDE SEQUENCE [LARGE SCALE GENOMIC DNA]</scope>
    <source>
        <strain evidence="3">BU41712</strain>
    </source>
</reference>
<dbReference type="Proteomes" id="UP000423156">
    <property type="component" value="Unassembled WGS sequence"/>
</dbReference>
<gene>
    <name evidence="2" type="ORF">F7D71_01785</name>
</gene>
<dbReference type="AlphaFoldDB" id="A0AA90ZQN1"/>
<dbReference type="EMBL" id="VZBZ01000012">
    <property type="protein sequence ID" value="MQN76619.1"/>
    <property type="molecule type" value="Genomic_DNA"/>
</dbReference>
<evidence type="ECO:0000313" key="2">
    <source>
        <dbReference type="EMBL" id="MQN76619.1"/>
    </source>
</evidence>
<protein>
    <recommendedName>
        <fullName evidence="1">DUF7689 domain-containing protein</fullName>
    </recommendedName>
</protein>
<comment type="caution">
    <text evidence="2">The sequence shown here is derived from an EMBL/GenBank/DDBJ whole genome shotgun (WGS) entry which is preliminary data.</text>
</comment>